<dbReference type="AlphaFoldDB" id="A0A8E2EX16"/>
<dbReference type="Proteomes" id="UP000250140">
    <property type="component" value="Unassembled WGS sequence"/>
</dbReference>
<name>A0A8E2EX16_9PEZI</name>
<dbReference type="EMBL" id="KV750071">
    <property type="protein sequence ID" value="OCL06436.1"/>
    <property type="molecule type" value="Genomic_DNA"/>
</dbReference>
<reference evidence="1 2" key="1">
    <citation type="journal article" date="2016" name="Nat. Commun.">
        <title>Ectomycorrhizal ecology is imprinted in the genome of the dominant symbiotic fungus Cenococcum geophilum.</title>
        <authorList>
            <consortium name="DOE Joint Genome Institute"/>
            <person name="Peter M."/>
            <person name="Kohler A."/>
            <person name="Ohm R.A."/>
            <person name="Kuo A."/>
            <person name="Krutzmann J."/>
            <person name="Morin E."/>
            <person name="Arend M."/>
            <person name="Barry K.W."/>
            <person name="Binder M."/>
            <person name="Choi C."/>
            <person name="Clum A."/>
            <person name="Copeland A."/>
            <person name="Grisel N."/>
            <person name="Haridas S."/>
            <person name="Kipfer T."/>
            <person name="LaButti K."/>
            <person name="Lindquist E."/>
            <person name="Lipzen A."/>
            <person name="Maire R."/>
            <person name="Meier B."/>
            <person name="Mihaltcheva S."/>
            <person name="Molinier V."/>
            <person name="Murat C."/>
            <person name="Poggeler S."/>
            <person name="Quandt C.A."/>
            <person name="Sperisen C."/>
            <person name="Tritt A."/>
            <person name="Tisserant E."/>
            <person name="Crous P.W."/>
            <person name="Henrissat B."/>
            <person name="Nehls U."/>
            <person name="Egli S."/>
            <person name="Spatafora J.W."/>
            <person name="Grigoriev I.V."/>
            <person name="Martin F.M."/>
        </authorList>
    </citation>
    <scope>NUCLEOTIDE SEQUENCE [LARGE SCALE GENOMIC DNA]</scope>
    <source>
        <strain evidence="1 2">CBS 207.34</strain>
    </source>
</reference>
<organism evidence="1 2">
    <name type="scientific">Glonium stellatum</name>
    <dbReference type="NCBI Taxonomy" id="574774"/>
    <lineage>
        <taxon>Eukaryota</taxon>
        <taxon>Fungi</taxon>
        <taxon>Dikarya</taxon>
        <taxon>Ascomycota</taxon>
        <taxon>Pezizomycotina</taxon>
        <taxon>Dothideomycetes</taxon>
        <taxon>Pleosporomycetidae</taxon>
        <taxon>Gloniales</taxon>
        <taxon>Gloniaceae</taxon>
        <taxon>Glonium</taxon>
    </lineage>
</organism>
<gene>
    <name evidence="1" type="ORF">AOQ84DRAFT_390181</name>
</gene>
<protein>
    <submittedName>
        <fullName evidence="1">Uncharacterized protein</fullName>
    </submittedName>
</protein>
<dbReference type="Gene3D" id="1.10.1280.10">
    <property type="entry name" value="Di-copper center containing domain from catechol oxidase"/>
    <property type="match status" value="1"/>
</dbReference>
<accession>A0A8E2EX16</accession>
<dbReference type="OrthoDB" id="6132182at2759"/>
<evidence type="ECO:0000313" key="2">
    <source>
        <dbReference type="Proteomes" id="UP000250140"/>
    </source>
</evidence>
<proteinExistence type="predicted"/>
<dbReference type="InterPro" id="IPR008922">
    <property type="entry name" value="Di-copper_centre_dom_sf"/>
</dbReference>
<sequence length="203" mass="23432">MAGERYILKPLTSEDGMRGHRLGIDEFLADNEMINLFLIALASLQKDSLRSWNEMPDWLTYYSLAGIHGFPREEWNGYLNKIGSTATVTTPRIPFRHGIAPICFFSSRSSEMIKQAHEYPSEDQRKIYLDAAARFRLPYWDPITPRKAQDVHRPGEKEDPKTIWALPDIFKKDEVFVKLPKNDPKNNKDFSKIANPLASFTFP</sequence>
<keyword evidence="2" id="KW-1185">Reference proteome</keyword>
<evidence type="ECO:0000313" key="1">
    <source>
        <dbReference type="EMBL" id="OCL06436.1"/>
    </source>
</evidence>